<evidence type="ECO:0000256" key="1">
    <source>
        <dbReference type="SAM" id="MobiDB-lite"/>
    </source>
</evidence>
<accession>T0RYF0</accession>
<proteinExistence type="predicted"/>
<keyword evidence="2" id="KW-0812">Transmembrane</keyword>
<evidence type="ECO:0008006" key="5">
    <source>
        <dbReference type="Google" id="ProtNLM"/>
    </source>
</evidence>
<dbReference type="VEuPathDB" id="FungiDB:SDRG_07122"/>
<gene>
    <name evidence="3" type="ORF">SDRG_07122</name>
</gene>
<reference evidence="3 4" key="1">
    <citation type="submission" date="2012-04" db="EMBL/GenBank/DDBJ databases">
        <title>The Genome Sequence of Saprolegnia declina VS20.</title>
        <authorList>
            <consortium name="The Broad Institute Genome Sequencing Platform"/>
            <person name="Russ C."/>
            <person name="Nusbaum C."/>
            <person name="Tyler B."/>
            <person name="van West P."/>
            <person name="Dieguez-Uribeondo J."/>
            <person name="de Bruijn I."/>
            <person name="Tripathy S."/>
            <person name="Jiang R."/>
            <person name="Young S.K."/>
            <person name="Zeng Q."/>
            <person name="Gargeya S."/>
            <person name="Fitzgerald M."/>
            <person name="Haas B."/>
            <person name="Abouelleil A."/>
            <person name="Alvarado L."/>
            <person name="Arachchi H.M."/>
            <person name="Berlin A."/>
            <person name="Chapman S.B."/>
            <person name="Goldberg J."/>
            <person name="Griggs A."/>
            <person name="Gujja S."/>
            <person name="Hansen M."/>
            <person name="Howarth C."/>
            <person name="Imamovic A."/>
            <person name="Larimer J."/>
            <person name="McCowen C."/>
            <person name="Montmayeur A."/>
            <person name="Murphy C."/>
            <person name="Neiman D."/>
            <person name="Pearson M."/>
            <person name="Priest M."/>
            <person name="Roberts A."/>
            <person name="Saif S."/>
            <person name="Shea T."/>
            <person name="Sisk P."/>
            <person name="Sykes S."/>
            <person name="Wortman J."/>
            <person name="Nusbaum C."/>
            <person name="Birren B."/>
        </authorList>
    </citation>
    <scope>NUCLEOTIDE SEQUENCE [LARGE SCALE GENOMIC DNA]</scope>
    <source>
        <strain evidence="3 4">VS20</strain>
    </source>
</reference>
<feature type="transmembrane region" description="Helical" evidence="2">
    <location>
        <begin position="222"/>
        <end position="241"/>
    </location>
</feature>
<evidence type="ECO:0000256" key="2">
    <source>
        <dbReference type="SAM" id="Phobius"/>
    </source>
</evidence>
<dbReference type="InParanoid" id="T0RYF0"/>
<keyword evidence="2" id="KW-1133">Transmembrane helix</keyword>
<evidence type="ECO:0000313" key="3">
    <source>
        <dbReference type="EMBL" id="EQC35412.1"/>
    </source>
</evidence>
<keyword evidence="2" id="KW-0472">Membrane</keyword>
<feature type="transmembrane region" description="Helical" evidence="2">
    <location>
        <begin position="247"/>
        <end position="266"/>
    </location>
</feature>
<keyword evidence="4" id="KW-1185">Reference proteome</keyword>
<feature type="compositionally biased region" description="Polar residues" evidence="1">
    <location>
        <begin position="363"/>
        <end position="372"/>
    </location>
</feature>
<feature type="region of interest" description="Disordered" evidence="1">
    <location>
        <begin position="360"/>
        <end position="379"/>
    </location>
</feature>
<name>T0RYF0_SAPDV</name>
<dbReference type="GeneID" id="19947849"/>
<dbReference type="AlphaFoldDB" id="T0RYF0"/>
<dbReference type="Proteomes" id="UP000030762">
    <property type="component" value="Unassembled WGS sequence"/>
</dbReference>
<feature type="transmembrane region" description="Helical" evidence="2">
    <location>
        <begin position="181"/>
        <end position="202"/>
    </location>
</feature>
<protein>
    <recommendedName>
        <fullName evidence="5">Amino acid permease/ SLC12A domain-containing protein</fullName>
    </recommendedName>
</protein>
<dbReference type="EMBL" id="JH767151">
    <property type="protein sequence ID" value="EQC35412.1"/>
    <property type="molecule type" value="Genomic_DNA"/>
</dbReference>
<sequence length="379" mass="40988">MGSAASHASFATLPDDGVRGGISAFMKDLPAHARFFVGLEGLSTVADSVHRPVDVLAHGHVRAMLTQCALGTGVFVITLGVPMSTDEVPTSVLSRGFALGWSISEASASIFALPPTVATLYGYVLATSSILASMTKSKLLPAELGELHVRHLSHSKALVLTSLSSLALCSLAYGVPMLERTLYAIAMVYAACVYIASSYASLHMKRRFGQLQYTWSNPLGRAGAVFGALVWAILLLALLGFQDDSLFIAVVVLVSSALLSACYHLYAKHRQSLSPEEQHTLFFAHVAFRNKRRHHQRTKVMRFGMSGMSQMASLRSTGRHGMVGAAKGVPPLVEREKRSSVIMKAETSLNLNTEGDKWAMRRNVSSRSTDNLHATEEDR</sequence>
<dbReference type="RefSeq" id="XP_008611162.1">
    <property type="nucleotide sequence ID" value="XM_008612940.1"/>
</dbReference>
<evidence type="ECO:0000313" key="4">
    <source>
        <dbReference type="Proteomes" id="UP000030762"/>
    </source>
</evidence>
<organism evidence="3 4">
    <name type="scientific">Saprolegnia diclina (strain VS20)</name>
    <dbReference type="NCBI Taxonomy" id="1156394"/>
    <lineage>
        <taxon>Eukaryota</taxon>
        <taxon>Sar</taxon>
        <taxon>Stramenopiles</taxon>
        <taxon>Oomycota</taxon>
        <taxon>Saprolegniomycetes</taxon>
        <taxon>Saprolegniales</taxon>
        <taxon>Saprolegniaceae</taxon>
        <taxon>Saprolegnia</taxon>
    </lineage>
</organism>